<sequence>MLIFFRTFICCRNSEWLEINKSKSCNINELPVVSDFFSISLKIFEYHLTLLDKVIEPFFYTFKSFDPSIKPVVLKVAKSGNMANRKIPPLKTLTWALSFLSVQFLPRFEFEGKALLSLRIM</sequence>
<protein>
    <submittedName>
        <fullName evidence="1">(Mediterranean fruit fly) hypothetical protein</fullName>
    </submittedName>
</protein>
<accession>A0A811U1I4</accession>
<evidence type="ECO:0000313" key="1">
    <source>
        <dbReference type="EMBL" id="CAD6992962.1"/>
    </source>
</evidence>
<comment type="caution">
    <text evidence="1">The sequence shown here is derived from an EMBL/GenBank/DDBJ whole genome shotgun (WGS) entry which is preliminary data.</text>
</comment>
<keyword evidence="2" id="KW-1185">Reference proteome</keyword>
<proteinExistence type="predicted"/>
<reference evidence="1" key="1">
    <citation type="submission" date="2020-11" db="EMBL/GenBank/DDBJ databases">
        <authorList>
            <person name="Whitehead M."/>
        </authorList>
    </citation>
    <scope>NUCLEOTIDE SEQUENCE</scope>
    <source>
        <strain evidence="1">EGII</strain>
    </source>
</reference>
<evidence type="ECO:0000313" key="2">
    <source>
        <dbReference type="Proteomes" id="UP000606786"/>
    </source>
</evidence>
<gene>
    <name evidence="1" type="ORF">CCAP1982_LOCUS1794</name>
</gene>
<dbReference type="Proteomes" id="UP000606786">
    <property type="component" value="Unassembled WGS sequence"/>
</dbReference>
<name>A0A811U1I4_CERCA</name>
<organism evidence="1 2">
    <name type="scientific">Ceratitis capitata</name>
    <name type="common">Mediterranean fruit fly</name>
    <name type="synonym">Tephritis capitata</name>
    <dbReference type="NCBI Taxonomy" id="7213"/>
    <lineage>
        <taxon>Eukaryota</taxon>
        <taxon>Metazoa</taxon>
        <taxon>Ecdysozoa</taxon>
        <taxon>Arthropoda</taxon>
        <taxon>Hexapoda</taxon>
        <taxon>Insecta</taxon>
        <taxon>Pterygota</taxon>
        <taxon>Neoptera</taxon>
        <taxon>Endopterygota</taxon>
        <taxon>Diptera</taxon>
        <taxon>Brachycera</taxon>
        <taxon>Muscomorpha</taxon>
        <taxon>Tephritoidea</taxon>
        <taxon>Tephritidae</taxon>
        <taxon>Ceratitis</taxon>
        <taxon>Ceratitis</taxon>
    </lineage>
</organism>
<dbReference type="AlphaFoldDB" id="A0A811U1I4"/>
<dbReference type="EMBL" id="CAJHJT010000001">
    <property type="protein sequence ID" value="CAD6992962.1"/>
    <property type="molecule type" value="Genomic_DNA"/>
</dbReference>